<reference evidence="3" key="1">
    <citation type="journal article" date="2018" name="Nat. Genet.">
        <title>Extensive intraspecific gene order and gene structural variations between Mo17 and other maize genomes.</title>
        <authorList>
            <person name="Sun S."/>
            <person name="Zhou Y."/>
            <person name="Chen J."/>
            <person name="Shi J."/>
            <person name="Zhao H."/>
            <person name="Zhao H."/>
            <person name="Song W."/>
            <person name="Zhang M."/>
            <person name="Cui Y."/>
            <person name="Dong X."/>
            <person name="Liu H."/>
            <person name="Ma X."/>
            <person name="Jiao Y."/>
            <person name="Wang B."/>
            <person name="Wei X."/>
            <person name="Stein J.C."/>
            <person name="Glaubitz J.C."/>
            <person name="Lu F."/>
            <person name="Yu G."/>
            <person name="Liang C."/>
            <person name="Fengler K."/>
            <person name="Li B."/>
            <person name="Rafalski A."/>
            <person name="Schnable P.S."/>
            <person name="Ware D.H."/>
            <person name="Buckler E.S."/>
            <person name="Lai J."/>
        </authorList>
    </citation>
    <scope>NUCLEOTIDE SEQUENCE [LARGE SCALE GENOMIC DNA]</scope>
    <source>
        <tissue evidence="3">Seedling</tissue>
    </source>
</reference>
<keyword evidence="1" id="KW-0560">Oxidoreductase</keyword>
<dbReference type="PANTHER" id="PTHR10366:SF404">
    <property type="entry name" value="CINNAMOYL-COA REDUCTASE 1"/>
    <property type="match status" value="1"/>
</dbReference>
<dbReference type="AlphaFoldDB" id="A0A3L6F8G3"/>
<dbReference type="Pfam" id="PF01370">
    <property type="entry name" value="Epimerase"/>
    <property type="match status" value="1"/>
</dbReference>
<dbReference type="ExpressionAtlas" id="A0A3L6F8G3">
    <property type="expression patterns" value="baseline and differential"/>
</dbReference>
<dbReference type="Gene3D" id="3.40.50.720">
    <property type="entry name" value="NAD(P)-binding Rossmann-like Domain"/>
    <property type="match status" value="2"/>
</dbReference>
<evidence type="ECO:0000256" key="1">
    <source>
        <dbReference type="ARBA" id="ARBA00023002"/>
    </source>
</evidence>
<dbReference type="SUPFAM" id="SSF51735">
    <property type="entry name" value="NAD(P)-binding Rossmann-fold domains"/>
    <property type="match status" value="1"/>
</dbReference>
<gene>
    <name evidence="3" type="primary">CCR1_17</name>
    <name evidence="3" type="ORF">Zm00014a_011362</name>
</gene>
<dbReference type="PANTHER" id="PTHR10366">
    <property type="entry name" value="NAD DEPENDENT EPIMERASE/DEHYDRATASE"/>
    <property type="match status" value="1"/>
</dbReference>
<feature type="domain" description="NAD-dependent epimerase/dehydratase" evidence="2">
    <location>
        <begin position="63"/>
        <end position="151"/>
    </location>
</feature>
<dbReference type="InterPro" id="IPR036291">
    <property type="entry name" value="NAD(P)-bd_dom_sf"/>
</dbReference>
<organism evidence="3">
    <name type="scientific">Zea mays</name>
    <name type="common">Maize</name>
    <dbReference type="NCBI Taxonomy" id="4577"/>
    <lineage>
        <taxon>Eukaryota</taxon>
        <taxon>Viridiplantae</taxon>
        <taxon>Streptophyta</taxon>
        <taxon>Embryophyta</taxon>
        <taxon>Tracheophyta</taxon>
        <taxon>Spermatophyta</taxon>
        <taxon>Magnoliopsida</taxon>
        <taxon>Liliopsida</taxon>
        <taxon>Poales</taxon>
        <taxon>Poaceae</taxon>
        <taxon>PACMAD clade</taxon>
        <taxon>Panicoideae</taxon>
        <taxon>Andropogonodae</taxon>
        <taxon>Andropogoneae</taxon>
        <taxon>Tripsacinae</taxon>
        <taxon>Zea</taxon>
    </lineage>
</organism>
<name>A0A3L6F8G3_MAIZE</name>
<evidence type="ECO:0000313" key="3">
    <source>
        <dbReference type="EMBL" id="PWZ29208.1"/>
    </source>
</evidence>
<proteinExistence type="predicted"/>
<dbReference type="InterPro" id="IPR001509">
    <property type="entry name" value="Epimerase_deHydtase"/>
</dbReference>
<protein>
    <submittedName>
        <fullName evidence="3">Cinnamoyl-CoA reductase 1</fullName>
    </submittedName>
</protein>
<dbReference type="FunFam" id="3.40.50.720:FF:001290">
    <property type="entry name" value="Os02g0811600 protein"/>
    <property type="match status" value="1"/>
</dbReference>
<sequence length="262" mass="28815">MTRSRPAATDDPKSAHLKALDGAAERLVLCKADLLDYDAIRRAVHGCQGVFHTASPVTDDPNWYCYGKAVAEQAARDLCRQRGLELAVVNPVLVVGPLLQPAVNASIGHVLKYLDGSARTFANAVQAYVDVRDVADAHLRVFESPRASGGRYLCAESVLHREDVVRILAKLFPEYPVPTRCSDEVNPRKRPYRFSNQKLRDLGLVFRPVSQSLYDTVKNLQEKGHLAVLGEQKKKTTTTTEAGREECPAADLQQQGGIAIRA</sequence>
<dbReference type="EMBL" id="NCVQ01000005">
    <property type="protein sequence ID" value="PWZ29208.1"/>
    <property type="molecule type" value="Genomic_DNA"/>
</dbReference>
<comment type="caution">
    <text evidence="3">The sequence shown here is derived from an EMBL/GenBank/DDBJ whole genome shotgun (WGS) entry which is preliminary data.</text>
</comment>
<evidence type="ECO:0000259" key="2">
    <source>
        <dbReference type="Pfam" id="PF01370"/>
    </source>
</evidence>
<dbReference type="Proteomes" id="UP000251960">
    <property type="component" value="Chromosome 4"/>
</dbReference>
<accession>A0A3L6F8G3</accession>
<dbReference type="InterPro" id="IPR050425">
    <property type="entry name" value="NAD(P)_dehydrat-like"/>
</dbReference>
<dbReference type="GO" id="GO:0016491">
    <property type="term" value="F:oxidoreductase activity"/>
    <property type="evidence" value="ECO:0007669"/>
    <property type="project" value="UniProtKB-KW"/>
</dbReference>